<dbReference type="NCBIfam" id="TIGR03666">
    <property type="entry name" value="Rv2061_F420"/>
    <property type="match status" value="1"/>
</dbReference>
<evidence type="ECO:0000313" key="3">
    <source>
        <dbReference type="EMBL" id="CAB4870986.1"/>
    </source>
</evidence>
<dbReference type="GO" id="GO:0005829">
    <property type="term" value="C:cytosol"/>
    <property type="evidence" value="ECO:0007669"/>
    <property type="project" value="TreeGrafter"/>
</dbReference>
<feature type="domain" description="Pyridoxamine 5'-phosphate oxidase N-terminal" evidence="2">
    <location>
        <begin position="47"/>
        <end position="133"/>
    </location>
</feature>
<evidence type="ECO:0000256" key="1">
    <source>
        <dbReference type="ARBA" id="ARBA00023002"/>
    </source>
</evidence>
<reference evidence="3" key="1">
    <citation type="submission" date="2020-05" db="EMBL/GenBank/DDBJ databases">
        <authorList>
            <person name="Chiriac C."/>
            <person name="Salcher M."/>
            <person name="Ghai R."/>
            <person name="Kavagutti S V."/>
        </authorList>
    </citation>
    <scope>NUCLEOTIDE SEQUENCE</scope>
</reference>
<dbReference type="GO" id="GO:0070967">
    <property type="term" value="F:coenzyme F420 binding"/>
    <property type="evidence" value="ECO:0007669"/>
    <property type="project" value="TreeGrafter"/>
</dbReference>
<dbReference type="Gene3D" id="2.30.110.10">
    <property type="entry name" value="Electron Transport, Fmn-binding Protein, Chain A"/>
    <property type="match status" value="1"/>
</dbReference>
<dbReference type="Pfam" id="PF01243">
    <property type="entry name" value="PNPOx_N"/>
    <property type="match status" value="1"/>
</dbReference>
<dbReference type="GO" id="GO:0016627">
    <property type="term" value="F:oxidoreductase activity, acting on the CH-CH group of donors"/>
    <property type="evidence" value="ECO:0007669"/>
    <property type="project" value="TreeGrafter"/>
</dbReference>
<keyword evidence="1" id="KW-0560">Oxidoreductase</keyword>
<dbReference type="InterPro" id="IPR012349">
    <property type="entry name" value="Split_barrel_FMN-bd"/>
</dbReference>
<dbReference type="EMBL" id="CAFBLS010000066">
    <property type="protein sequence ID" value="CAB4870986.1"/>
    <property type="molecule type" value="Genomic_DNA"/>
</dbReference>
<proteinExistence type="predicted"/>
<protein>
    <submittedName>
        <fullName evidence="3">Unannotated protein</fullName>
    </submittedName>
</protein>
<organism evidence="3">
    <name type="scientific">freshwater metagenome</name>
    <dbReference type="NCBI Taxonomy" id="449393"/>
    <lineage>
        <taxon>unclassified sequences</taxon>
        <taxon>metagenomes</taxon>
        <taxon>ecological metagenomes</taxon>
    </lineage>
</organism>
<dbReference type="PANTHER" id="PTHR35176:SF11">
    <property type="entry name" value="PYRIDOXAMINE 5'-PHOSPHATE OXIDASE FAMILY PROTEIN"/>
    <property type="match status" value="1"/>
</dbReference>
<dbReference type="PANTHER" id="PTHR35176">
    <property type="entry name" value="HEME OXYGENASE HI_0854-RELATED"/>
    <property type="match status" value="1"/>
</dbReference>
<sequence>MRHDACRLAGGSSLSPDALRSDAGTPGWYPCGMDHSTSIDTLGHGKYLSLTTFRADGTPVATPVWLIRDGDVLRVLTQENSGKVKRLRVNATVLVASCDMRGRIKGAQVPASATLQAVDETARTSTLIRKRYGLMGRMMTWMNERGSRKAGPVVGAGHVGITIRLAP</sequence>
<gene>
    <name evidence="3" type="ORF">UFOPK3402_00690</name>
</gene>
<dbReference type="InterPro" id="IPR019965">
    <property type="entry name" value="PPOX_F420-dep_Rv2061_put"/>
</dbReference>
<evidence type="ECO:0000259" key="2">
    <source>
        <dbReference type="Pfam" id="PF01243"/>
    </source>
</evidence>
<name>A0A6J7DKG6_9ZZZZ</name>
<dbReference type="SUPFAM" id="SSF50475">
    <property type="entry name" value="FMN-binding split barrel"/>
    <property type="match status" value="1"/>
</dbReference>
<dbReference type="InterPro" id="IPR011576">
    <property type="entry name" value="Pyridox_Oxase_N"/>
</dbReference>
<accession>A0A6J7DKG6</accession>
<dbReference type="AlphaFoldDB" id="A0A6J7DKG6"/>
<dbReference type="InterPro" id="IPR052019">
    <property type="entry name" value="F420H2_bilvrd_red/Heme_oxyg"/>
</dbReference>